<evidence type="ECO:0000313" key="3">
    <source>
        <dbReference type="EMBL" id="KYN17002.1"/>
    </source>
</evidence>
<feature type="region of interest" description="Disordered" evidence="1">
    <location>
        <begin position="337"/>
        <end position="358"/>
    </location>
</feature>
<name>A0A151J3I7_9HYME</name>
<sequence>MQLLSDDETTMIPGRTGELSSYSGASSRTKYCRGAFDFIIKLRLRGTANMNRVCSCAAYETHSNYFVCSKMILRQSHEGGCDILWSSDGPWTMMFLRTDDINRLTHESDKEQEKTVLSVRSTTSDSFVVSFAFFVFAGFCGRVKEEKIIISGLILKGIGRESITVKRPYSAIEIPGFIIGPVLGYYWLPQFRQTTDAIFGTGNDRYKIVVFRLVRNIGVTGNSAKQVFAPAAIALAILRHESLPSLSSNNNYIIMVTIISMLLYNYCQYYYIIMVICNYTVKNKILILETYKNHPVIQKRLEEGMLKFNPNQISVERDRLRERDRLARAAMSVQAEQAAAGSGPDMRHHHHHHNHAHHHSNIHLSTHDALSLFRAPYSPSRSAPSVARYRYGASPEARRWRHFGTQAICAGGNKDAVRAAKEGRYCASVELDGARIVAAMLSGTVHIYYRD</sequence>
<evidence type="ECO:0000256" key="2">
    <source>
        <dbReference type="SAM" id="Phobius"/>
    </source>
</evidence>
<keyword evidence="4" id="KW-1185">Reference proteome</keyword>
<dbReference type="AlphaFoldDB" id="A0A151J3I7"/>
<feature type="region of interest" description="Disordered" evidence="1">
    <location>
        <begin position="1"/>
        <end position="25"/>
    </location>
</feature>
<protein>
    <submittedName>
        <fullName evidence="3">Uncharacterized protein</fullName>
    </submittedName>
</protein>
<gene>
    <name evidence="3" type="ORF">ALC57_10699</name>
</gene>
<keyword evidence="2" id="KW-0812">Transmembrane</keyword>
<reference evidence="3 4" key="1">
    <citation type="submission" date="2015-09" db="EMBL/GenBank/DDBJ databases">
        <title>Trachymyrmex cornetzi WGS genome.</title>
        <authorList>
            <person name="Nygaard S."/>
            <person name="Hu H."/>
            <person name="Boomsma J."/>
            <person name="Zhang G."/>
        </authorList>
    </citation>
    <scope>NUCLEOTIDE SEQUENCE [LARGE SCALE GENOMIC DNA]</scope>
    <source>
        <strain evidence="3">Tcor2-1</strain>
        <tissue evidence="3">Whole body</tissue>
    </source>
</reference>
<proteinExistence type="predicted"/>
<feature type="compositionally biased region" description="Basic residues" evidence="1">
    <location>
        <begin position="347"/>
        <end position="358"/>
    </location>
</feature>
<evidence type="ECO:0000313" key="4">
    <source>
        <dbReference type="Proteomes" id="UP000078492"/>
    </source>
</evidence>
<organism evidence="3 4">
    <name type="scientific">Trachymyrmex cornetzi</name>
    <dbReference type="NCBI Taxonomy" id="471704"/>
    <lineage>
        <taxon>Eukaryota</taxon>
        <taxon>Metazoa</taxon>
        <taxon>Ecdysozoa</taxon>
        <taxon>Arthropoda</taxon>
        <taxon>Hexapoda</taxon>
        <taxon>Insecta</taxon>
        <taxon>Pterygota</taxon>
        <taxon>Neoptera</taxon>
        <taxon>Endopterygota</taxon>
        <taxon>Hymenoptera</taxon>
        <taxon>Apocrita</taxon>
        <taxon>Aculeata</taxon>
        <taxon>Formicoidea</taxon>
        <taxon>Formicidae</taxon>
        <taxon>Myrmicinae</taxon>
        <taxon>Trachymyrmex</taxon>
    </lineage>
</organism>
<keyword evidence="2" id="KW-1133">Transmembrane helix</keyword>
<keyword evidence="2" id="KW-0472">Membrane</keyword>
<dbReference type="Proteomes" id="UP000078492">
    <property type="component" value="Unassembled WGS sequence"/>
</dbReference>
<accession>A0A151J3I7</accession>
<feature type="transmembrane region" description="Helical" evidence="2">
    <location>
        <begin position="252"/>
        <end position="272"/>
    </location>
</feature>
<dbReference type="EMBL" id="KQ980275">
    <property type="protein sequence ID" value="KYN17002.1"/>
    <property type="molecule type" value="Genomic_DNA"/>
</dbReference>
<dbReference type="STRING" id="471704.A0A151J3I7"/>
<evidence type="ECO:0000256" key="1">
    <source>
        <dbReference type="SAM" id="MobiDB-lite"/>
    </source>
</evidence>